<proteinExistence type="predicted"/>
<evidence type="ECO:0000313" key="3">
    <source>
        <dbReference type="Proteomes" id="UP001429564"/>
    </source>
</evidence>
<dbReference type="EMBL" id="QHLQ01000028">
    <property type="protein sequence ID" value="NIZ63092.1"/>
    <property type="molecule type" value="Genomic_DNA"/>
</dbReference>
<comment type="caution">
    <text evidence="2">The sequence shown here is derived from an EMBL/GenBank/DDBJ whole genome shotgun (WGS) entry which is preliminary data.</text>
</comment>
<protein>
    <submittedName>
        <fullName evidence="2">Uncharacterized protein</fullName>
    </submittedName>
</protein>
<dbReference type="Proteomes" id="UP001429564">
    <property type="component" value="Unassembled WGS sequence"/>
</dbReference>
<evidence type="ECO:0000313" key="2">
    <source>
        <dbReference type="EMBL" id="NIZ63092.1"/>
    </source>
</evidence>
<name>A0ABX0WCT4_9RHOB</name>
<evidence type="ECO:0000256" key="1">
    <source>
        <dbReference type="SAM" id="MobiDB-lite"/>
    </source>
</evidence>
<accession>A0ABX0WCT4</accession>
<sequence>MVQEPVNPIEYLEYGFVLACERHEETYRRWRSLHGKLEAMQREPIAHDAGVGDGRIDCLLREMENDQLSFVRETGVSGGYPFSRTRLQIQLTRYWIVSAGEMLRSVRKATEEGHPNRSKLSKLTQRFGAYRMMISKQTPQQGSKKNRPITLPDGEEYRGEGFYAVKPMIDNETGSIGFVVYDGESKQKRDEPRKALSDMLLDFGESLPDPKAV</sequence>
<gene>
    <name evidence="2" type="ORF">DL239_19180</name>
</gene>
<reference evidence="2 3" key="1">
    <citation type="submission" date="2018-05" db="EMBL/GenBank/DDBJ databases">
        <authorList>
            <person name="Zhang Y.-J."/>
        </authorList>
    </citation>
    <scope>NUCLEOTIDE SEQUENCE [LARGE SCALE GENOMIC DNA]</scope>
    <source>
        <strain evidence="2 3">CY04</strain>
    </source>
</reference>
<keyword evidence="3" id="KW-1185">Reference proteome</keyword>
<organism evidence="2 3">
    <name type="scientific">Parasedimentitalea denitrificans</name>
    <dbReference type="NCBI Taxonomy" id="2211118"/>
    <lineage>
        <taxon>Bacteria</taxon>
        <taxon>Pseudomonadati</taxon>
        <taxon>Pseudomonadota</taxon>
        <taxon>Alphaproteobacteria</taxon>
        <taxon>Rhodobacterales</taxon>
        <taxon>Paracoccaceae</taxon>
        <taxon>Parasedimentitalea</taxon>
    </lineage>
</organism>
<feature type="region of interest" description="Disordered" evidence="1">
    <location>
        <begin position="136"/>
        <end position="155"/>
    </location>
</feature>